<gene>
    <name evidence="11" type="ORF">K1Y77_09510</name>
</gene>
<dbReference type="EMBL" id="CP080627">
    <property type="protein sequence ID" value="UYV17736.1"/>
    <property type="molecule type" value="Genomic_DNA"/>
</dbReference>
<dbReference type="SUPFAM" id="SSF52540">
    <property type="entry name" value="P-loop containing nucleoside triphosphate hydrolases"/>
    <property type="match status" value="1"/>
</dbReference>
<evidence type="ECO:0000256" key="3">
    <source>
        <dbReference type="ARBA" id="ARBA00022741"/>
    </source>
</evidence>
<evidence type="ECO:0000256" key="6">
    <source>
        <dbReference type="ARBA" id="ARBA00022906"/>
    </source>
</evidence>
<dbReference type="InterPro" id="IPR027417">
    <property type="entry name" value="P-loop_NTPase"/>
</dbReference>
<evidence type="ECO:0000256" key="1">
    <source>
        <dbReference type="ARBA" id="ARBA00022448"/>
    </source>
</evidence>
<organism evidence="11 12">
    <name type="scientific">Halomonas qaidamensis</name>
    <dbReference type="NCBI Taxonomy" id="2866211"/>
    <lineage>
        <taxon>Bacteria</taxon>
        <taxon>Pseudomonadati</taxon>
        <taxon>Pseudomonadota</taxon>
        <taxon>Gammaproteobacteria</taxon>
        <taxon>Oceanospirillales</taxon>
        <taxon>Halomonadaceae</taxon>
        <taxon>Halomonas</taxon>
    </lineage>
</organism>
<dbReference type="InterPro" id="IPR050153">
    <property type="entry name" value="Metal_Ion_Import_ABC"/>
</dbReference>
<evidence type="ECO:0000256" key="9">
    <source>
        <dbReference type="ARBA" id="ARBA00023136"/>
    </source>
</evidence>
<keyword evidence="8" id="KW-0406">Ion transport</keyword>
<keyword evidence="7" id="KW-1278">Translocase</keyword>
<evidence type="ECO:0000259" key="10">
    <source>
        <dbReference type="PROSITE" id="PS50893"/>
    </source>
</evidence>
<reference evidence="11 12" key="1">
    <citation type="journal article" date="2022" name="Antonie Van Leeuwenhoek">
        <title>Whole genome sequencing of the halophilic Halomonas qaidamensis XH36, a novel species strain with high ectoine production.</title>
        <authorList>
            <person name="Zhang T."/>
            <person name="Cui T."/>
            <person name="Cao Y."/>
            <person name="Li Y."/>
            <person name="Li F."/>
            <person name="Zhu D."/>
            <person name="Xing J."/>
        </authorList>
    </citation>
    <scope>NUCLEOTIDE SEQUENCE [LARGE SCALE GENOMIC DNA]</scope>
    <source>
        <strain evidence="11 12">XH36</strain>
    </source>
</reference>
<evidence type="ECO:0000256" key="4">
    <source>
        <dbReference type="ARBA" id="ARBA00022833"/>
    </source>
</evidence>
<evidence type="ECO:0000313" key="11">
    <source>
        <dbReference type="EMBL" id="UYV17736.1"/>
    </source>
</evidence>
<dbReference type="Gene3D" id="3.40.50.300">
    <property type="entry name" value="P-loop containing nucleotide triphosphate hydrolases"/>
    <property type="match status" value="1"/>
</dbReference>
<name>A0ABY6JK97_9GAMM</name>
<accession>A0ABY6JK97</accession>
<keyword evidence="5 11" id="KW-0067">ATP-binding</keyword>
<dbReference type="Proteomes" id="UP001163082">
    <property type="component" value="Chromosome"/>
</dbReference>
<sequence>MFSRLSSTSTPSSSTSLPDQALLSTEQLSVQFGQRPILKDINLVLQPGRIVTLIGPNGSGKSALVKTLVGAIKPAAGRIIRSPALKIGYVPQRLHLDATLPMTVRRFVNLPHRHASRDITEALEQAGAEHLLNAAMNHLSGGQLQRVLLARALLSRPTLLLLDEATQGLDHRGVAEFYQRIEQIRQRSQCAVLMVSHDLHVVMRTADHVICLNGHICCEGQPEQVASSPHYHALFGDQVASTLAFYRHQHVGHHDEERLHHAG</sequence>
<evidence type="ECO:0000256" key="2">
    <source>
        <dbReference type="ARBA" id="ARBA00022475"/>
    </source>
</evidence>
<evidence type="ECO:0000256" key="8">
    <source>
        <dbReference type="ARBA" id="ARBA00023065"/>
    </source>
</evidence>
<dbReference type="SMART" id="SM00382">
    <property type="entry name" value="AAA"/>
    <property type="match status" value="1"/>
</dbReference>
<dbReference type="GO" id="GO:0005524">
    <property type="term" value="F:ATP binding"/>
    <property type="evidence" value="ECO:0007669"/>
    <property type="project" value="UniProtKB-KW"/>
</dbReference>
<evidence type="ECO:0000313" key="12">
    <source>
        <dbReference type="Proteomes" id="UP001163082"/>
    </source>
</evidence>
<protein>
    <submittedName>
        <fullName evidence="11">ATP-binding cassette domain-containing protein</fullName>
    </submittedName>
</protein>
<proteinExistence type="predicted"/>
<feature type="domain" description="ABC transporter" evidence="10">
    <location>
        <begin position="23"/>
        <end position="238"/>
    </location>
</feature>
<keyword evidence="2" id="KW-1003">Cell membrane</keyword>
<dbReference type="PROSITE" id="PS50893">
    <property type="entry name" value="ABC_TRANSPORTER_2"/>
    <property type="match status" value="1"/>
</dbReference>
<keyword evidence="1" id="KW-0813">Transport</keyword>
<dbReference type="InterPro" id="IPR003439">
    <property type="entry name" value="ABC_transporter-like_ATP-bd"/>
</dbReference>
<keyword evidence="12" id="KW-1185">Reference proteome</keyword>
<dbReference type="InterPro" id="IPR003593">
    <property type="entry name" value="AAA+_ATPase"/>
</dbReference>
<keyword evidence="6" id="KW-0864">Zinc transport</keyword>
<dbReference type="PANTHER" id="PTHR42734">
    <property type="entry name" value="METAL TRANSPORT SYSTEM ATP-BINDING PROTEIN TM_0124-RELATED"/>
    <property type="match status" value="1"/>
</dbReference>
<dbReference type="InterPro" id="IPR017871">
    <property type="entry name" value="ABC_transporter-like_CS"/>
</dbReference>
<evidence type="ECO:0000256" key="5">
    <source>
        <dbReference type="ARBA" id="ARBA00022840"/>
    </source>
</evidence>
<keyword evidence="3" id="KW-0547">Nucleotide-binding</keyword>
<dbReference type="Pfam" id="PF00005">
    <property type="entry name" value="ABC_tran"/>
    <property type="match status" value="1"/>
</dbReference>
<keyword evidence="9" id="KW-0472">Membrane</keyword>
<keyword evidence="4" id="KW-0862">Zinc</keyword>
<evidence type="ECO:0000256" key="7">
    <source>
        <dbReference type="ARBA" id="ARBA00022967"/>
    </source>
</evidence>
<dbReference type="PROSITE" id="PS00211">
    <property type="entry name" value="ABC_TRANSPORTER_1"/>
    <property type="match status" value="1"/>
</dbReference>
<dbReference type="RefSeq" id="WP_264428163.1">
    <property type="nucleotide sequence ID" value="NZ_CP080627.1"/>
</dbReference>
<dbReference type="PANTHER" id="PTHR42734:SF9">
    <property type="entry name" value="ZINC IMPORT ATP-BINDING PROTEIN ZNUC"/>
    <property type="match status" value="1"/>
</dbReference>